<sequence length="2300" mass="255371">MSNWAGLQKIDDGLFAAVSDTYKNLLQFDGSFEDEAGARSTVEEFLAGKRTAGDIENISKELWAWRQSRLKRRPSEVVLLQRRLPEFAASVPRSQKDITAVFEEAVNTTPAVALSLLKRAIRAARAHGDKEEVENKLREKWALELVAIIQEAELPAAERIAALGNDNHFWLRAFGRRRGKTLRNRARAWKPVRAWLQGSLGISWPVDVGVILRYLEERDEIHRMGKSVPKSILASLSLLEGVGMVPAGKRLSEDPLLLESIKSWTAELEVDQAAPKAAAMLPVSVVLICELVVCRPLYPPGLRFMAFILLVMVWASLRADDMQNVNPASVKLSQVGLRFILRKTKTSGPGRKVGELHGFISRVVGLSGFDWLGEGFKLLTSERFSWARDFLCPCFTNEWDEPKREYMDAEGLALQLRRLLKELPTPVRQMGTWKVKRELLLPGDVANFWTGHSPRHFVVSIAAAIGISKDRRDYLGRWAYAQHGSQDYVLTSRQVVQAIQTTVCKTLLLGGDGGGYIEEELLCTLRSFADDLGLNGEEIVGANTVMQWDGHKQTWLLGGQYPAFAVNPERVPIAEGELEAKLPGEYEAFEAEPDEDEAPYFLTVSRRGFRRLHLSKRCAVRRERCLETIPVFHLGEGIADAMCKLCKPRVEIGEESSTSGSEDTVEGEQEALEPEPFGGGLGLGPLAGGLGQDQEAAERSARLEQDVPEGEHALKSEIAGEGCGDAVLRSTWCNGRSGAGSWASRVADRGHPECGMPLGLQYRLGQNFKSVKRFSTYADTRGEVRTALKDDHQLEATDQASRAVVAAVVSAWETSREVASKETELRAEARMLGVSRPVTQTEKQAMRVAYEAAHGTLEEAFEPSDDYISAKLEEVESGEITASALSEVTSKKKVKTMGIQTTVDTGGHVRIVKQKNKGVMPSHTEELRTVLRVEGNMWTFLASKYKNKIFFQGMGPDAWLGYANYLLGERVYLLQVPVTGKGGKMDQIPLKPPWVVILNYEYELRKEAIKRAFRDSRPLRETLREVTDDAQLKEQYFTAPIALQNRGKRGSDQWDGQHDDGKWHRDTWRKGAGWGKGTPRKGDDKGRGDQKGKDKKGKDPKGPGKGKRESVTTTRTPDGRWICFDYSGPGCDGNCGMVHCCMVKGQGGMGLVLPGRTLILLVFLGWQRGQLAFGNLMSFVHLWKVMNMRQHGQYTCPEAQLRWPQFDATGSYVGPIGRCEHLHHGGAGIAHDGSWKTDTPLPLAFCEHVVQMACDWQLSGRATDDVGHPAEQFATCLLEQSDSRKLGKHDGEALARLLEYEAPHPAAVADAATEQSGGKAFFGGAYTKGGITGLRRSCRVFPQSLKCLTLLLRDAFPNKPFSSLVVFNNVKSTMHKDVHNAPYPNLLLALTTFQDGQVWMESSHGHVVRMVRGIPRKGVLLPVAQAPQELQAHNCFHQTEAWTGDRVLLVGFPVTRLHSLSPPMRDNLLSLGFVLPPSAHLPQQGGEGLADREAEAVPAMALKQHELHATNTPSGGTILEAPDPGSSTPSGGTILEAPGPVLGTPSGGTILLAFEAPLSDQPDGEDVGDPQEFDPRTSRCSGPALRCRHTQVRRELVDGFGLCSPGRWRPKSRGALASDIEHSHSLSIRRILVSALREAIPDRKKAAFMLATGRMESSPFSRSTIAKVRERIAALLPDPEQAMQIPQGQPFMLHMLSQSLRVFGDPDYAILDQGKDSFAEGVPLGWDKPIGRAPQVFPKRTHFRKLDETEFDPSMVNYRSAELNAEQLEEKFRQDEREGLMICTTEAEAKKKYGEDAVLIAAMGAVTKANGDVQPLHDGTHGINLNNRIVITDKLQVPGPEDLQEVAARVKESKEAPFSLCADISQAHRRVKVREADWPRLSCKASSQSRVLWLNCVGTFGVSSAAYYWSRLFGAVGRWTFRVLSLDQFYMLIYVDDLHVVVFGCDKYDTLWLLFLALEVMGTPFSFHKFKGGVEVDYIGYHLSYFTWAAGISEKRASWIIEWIDRVEADGWMVSGRRLVEFTGRLNFVTRMITWLKPFLAPLFAWNGVLSRSTVARLPELVMLVLRFFRHQFSSGARLDSVHMTWPAQQRQAFRTDAKCERGRIVLGGWSLDHGVDTRQAPWFALEVFPNDLPALFKPDGSSEWASTAAELLGSYVGLHAFGHLKKSAGRDSLKMQVCGGTDNKATPAIAAKGLSNKWPVQGIHMQLSVALREANKVCKLAWRPREENQDADDLTNLKTENFVPSKRVTVALKDLPMGLFHELHEHYESFRDERAAMSAAKKIEPKATKRQKLLDKTEW</sequence>
<protein>
    <submittedName>
        <fullName evidence="2">Uncharacterized protein</fullName>
    </submittedName>
</protein>
<dbReference type="Proteomes" id="UP000604046">
    <property type="component" value="Unassembled WGS sequence"/>
</dbReference>
<feature type="region of interest" description="Disordered" evidence="1">
    <location>
        <begin position="1510"/>
        <end position="1541"/>
    </location>
</feature>
<name>A0A812SDL3_9DINO</name>
<feature type="compositionally biased region" description="Acidic residues" evidence="1">
    <location>
        <begin position="1562"/>
        <end position="1572"/>
    </location>
</feature>
<reference evidence="2" key="1">
    <citation type="submission" date="2021-02" db="EMBL/GenBank/DDBJ databases">
        <authorList>
            <person name="Dougan E. K."/>
            <person name="Rhodes N."/>
            <person name="Thang M."/>
            <person name="Chan C."/>
        </authorList>
    </citation>
    <scope>NUCLEOTIDE SEQUENCE</scope>
</reference>
<feature type="compositionally biased region" description="Basic and acidic residues" evidence="1">
    <location>
        <begin position="1049"/>
        <end position="1069"/>
    </location>
</feature>
<feature type="region of interest" description="Disordered" evidence="1">
    <location>
        <begin position="653"/>
        <end position="708"/>
    </location>
</feature>
<dbReference type="PANTHER" id="PTHR33050">
    <property type="entry name" value="REVERSE TRANSCRIPTASE DOMAIN-CONTAINING PROTEIN"/>
    <property type="match status" value="1"/>
</dbReference>
<keyword evidence="3" id="KW-1185">Reference proteome</keyword>
<organism evidence="2 3">
    <name type="scientific">Symbiodinium natans</name>
    <dbReference type="NCBI Taxonomy" id="878477"/>
    <lineage>
        <taxon>Eukaryota</taxon>
        <taxon>Sar</taxon>
        <taxon>Alveolata</taxon>
        <taxon>Dinophyceae</taxon>
        <taxon>Suessiales</taxon>
        <taxon>Symbiodiniaceae</taxon>
        <taxon>Symbiodinium</taxon>
    </lineage>
</organism>
<dbReference type="InterPro" id="IPR052055">
    <property type="entry name" value="Hepadnavirus_pol/RT"/>
</dbReference>
<feature type="compositionally biased region" description="Acidic residues" evidence="1">
    <location>
        <begin position="663"/>
        <end position="673"/>
    </location>
</feature>
<dbReference type="SUPFAM" id="SSF56672">
    <property type="entry name" value="DNA/RNA polymerases"/>
    <property type="match status" value="1"/>
</dbReference>
<evidence type="ECO:0000313" key="2">
    <source>
        <dbReference type="EMBL" id="CAE7469774.1"/>
    </source>
</evidence>
<feature type="compositionally biased region" description="Basic and acidic residues" evidence="1">
    <location>
        <begin position="1080"/>
        <end position="1110"/>
    </location>
</feature>
<dbReference type="PANTHER" id="PTHR33050:SF7">
    <property type="entry name" value="RIBONUCLEASE H"/>
    <property type="match status" value="1"/>
</dbReference>
<accession>A0A812SDL3</accession>
<evidence type="ECO:0000313" key="3">
    <source>
        <dbReference type="Proteomes" id="UP000604046"/>
    </source>
</evidence>
<proteinExistence type="predicted"/>
<feature type="region of interest" description="Disordered" evidence="1">
    <location>
        <begin position="1047"/>
        <end position="1114"/>
    </location>
</feature>
<feature type="region of interest" description="Disordered" evidence="1">
    <location>
        <begin position="1558"/>
        <end position="1580"/>
    </location>
</feature>
<evidence type="ECO:0000256" key="1">
    <source>
        <dbReference type="SAM" id="MobiDB-lite"/>
    </source>
</evidence>
<feature type="compositionally biased region" description="Gly residues" evidence="1">
    <location>
        <begin position="677"/>
        <end position="691"/>
    </location>
</feature>
<feature type="compositionally biased region" description="Basic and acidic residues" evidence="1">
    <location>
        <begin position="696"/>
        <end position="708"/>
    </location>
</feature>
<comment type="caution">
    <text evidence="2">The sequence shown here is derived from an EMBL/GenBank/DDBJ whole genome shotgun (WGS) entry which is preliminary data.</text>
</comment>
<dbReference type="EMBL" id="CAJNDS010002427">
    <property type="protein sequence ID" value="CAE7469774.1"/>
    <property type="molecule type" value="Genomic_DNA"/>
</dbReference>
<gene>
    <name evidence="2" type="ORF">SNAT2548_LOCUS26329</name>
</gene>
<dbReference type="InterPro" id="IPR043502">
    <property type="entry name" value="DNA/RNA_pol_sf"/>
</dbReference>